<evidence type="ECO:0000313" key="4">
    <source>
        <dbReference type="Proteomes" id="UP000319852"/>
    </source>
</evidence>
<dbReference type="PANTHER" id="PTHR12526">
    <property type="entry name" value="GLYCOSYLTRANSFERASE"/>
    <property type="match status" value="1"/>
</dbReference>
<name>A0A517N396_9BACT</name>
<dbReference type="Pfam" id="PF13439">
    <property type="entry name" value="Glyco_transf_4"/>
    <property type="match status" value="1"/>
</dbReference>
<dbReference type="CDD" id="cd03801">
    <property type="entry name" value="GT4_PimA-like"/>
    <property type="match status" value="1"/>
</dbReference>
<dbReference type="AlphaFoldDB" id="A0A517N396"/>
<dbReference type="Gene3D" id="3.40.50.2000">
    <property type="entry name" value="Glycogen Phosphorylase B"/>
    <property type="match status" value="2"/>
</dbReference>
<keyword evidence="3" id="KW-0808">Transferase</keyword>
<keyword evidence="3" id="KW-0328">Glycosyltransferase</keyword>
<dbReference type="KEGG" id="amob:HG15A2_49500"/>
<protein>
    <submittedName>
        <fullName evidence="3">GDP-mannose-dependent alpha-(1-2)-phosphatidylinositol mannosyltransferase</fullName>
    </submittedName>
</protein>
<dbReference type="RefSeq" id="WP_145063822.1">
    <property type="nucleotide sequence ID" value="NZ_CP036263.1"/>
</dbReference>
<sequence>MAATVLHVISRLDRYGRSQPLRGIAKSQASENQPTSIVAFSADEAIVSELADAGIETHIIQRRGKWDFIAMGRLARLLSRLRPAVVHTWDATALMQAKLTMPRESRLVHSLQAAEVQLPWAVRLIHALREKFTTIVAPDETHRQWCEGQGVPGDRVVVIPPAVEVPSDLNPEPTRSLLLSRLELPTDTKLIATAGPLLRDEKLDEAIWCYELLRVLHPTARLVIIGDGPDRARLERFARLVSDPSCIYFLGERSDAKKLISTADVFWQPSLSRSTPLALLEAMATSRAVVASDLPAHQSVIEDGKTGRLAPIIDRAKFTKASHELLEDDAIRERIGSAGRDYVREHHNLQSELASYHKLYQ</sequence>
<evidence type="ECO:0000313" key="3">
    <source>
        <dbReference type="EMBL" id="QDT01603.1"/>
    </source>
</evidence>
<dbReference type="GO" id="GO:0016757">
    <property type="term" value="F:glycosyltransferase activity"/>
    <property type="evidence" value="ECO:0007669"/>
    <property type="project" value="UniProtKB-KW"/>
</dbReference>
<proteinExistence type="predicted"/>
<organism evidence="3 4">
    <name type="scientific">Adhaeretor mobilis</name>
    <dbReference type="NCBI Taxonomy" id="1930276"/>
    <lineage>
        <taxon>Bacteria</taxon>
        <taxon>Pseudomonadati</taxon>
        <taxon>Planctomycetota</taxon>
        <taxon>Planctomycetia</taxon>
        <taxon>Pirellulales</taxon>
        <taxon>Lacipirellulaceae</taxon>
        <taxon>Adhaeretor</taxon>
    </lineage>
</organism>
<keyword evidence="4" id="KW-1185">Reference proteome</keyword>
<gene>
    <name evidence="3" type="primary">pimA_2</name>
    <name evidence="3" type="ORF">HG15A2_49500</name>
</gene>
<accession>A0A517N396</accession>
<dbReference type="OrthoDB" id="9795746at2"/>
<feature type="domain" description="Glycosyl transferase family 1" evidence="1">
    <location>
        <begin position="182"/>
        <end position="340"/>
    </location>
</feature>
<dbReference type="SUPFAM" id="SSF53756">
    <property type="entry name" value="UDP-Glycosyltransferase/glycogen phosphorylase"/>
    <property type="match status" value="1"/>
</dbReference>
<evidence type="ECO:0000259" key="2">
    <source>
        <dbReference type="Pfam" id="PF13439"/>
    </source>
</evidence>
<feature type="domain" description="Glycosyltransferase subfamily 4-like N-terminal" evidence="2">
    <location>
        <begin position="36"/>
        <end position="164"/>
    </location>
</feature>
<dbReference type="Proteomes" id="UP000319852">
    <property type="component" value="Chromosome"/>
</dbReference>
<dbReference type="EMBL" id="CP036263">
    <property type="protein sequence ID" value="QDT01603.1"/>
    <property type="molecule type" value="Genomic_DNA"/>
</dbReference>
<dbReference type="Pfam" id="PF00534">
    <property type="entry name" value="Glycos_transf_1"/>
    <property type="match status" value="1"/>
</dbReference>
<dbReference type="InterPro" id="IPR028098">
    <property type="entry name" value="Glyco_trans_4-like_N"/>
</dbReference>
<evidence type="ECO:0000259" key="1">
    <source>
        <dbReference type="Pfam" id="PF00534"/>
    </source>
</evidence>
<reference evidence="3 4" key="1">
    <citation type="submission" date="2019-02" db="EMBL/GenBank/DDBJ databases">
        <title>Deep-cultivation of Planctomycetes and their phenomic and genomic characterization uncovers novel biology.</title>
        <authorList>
            <person name="Wiegand S."/>
            <person name="Jogler M."/>
            <person name="Boedeker C."/>
            <person name="Pinto D."/>
            <person name="Vollmers J."/>
            <person name="Rivas-Marin E."/>
            <person name="Kohn T."/>
            <person name="Peeters S.H."/>
            <person name="Heuer A."/>
            <person name="Rast P."/>
            <person name="Oberbeckmann S."/>
            <person name="Bunk B."/>
            <person name="Jeske O."/>
            <person name="Meyerdierks A."/>
            <person name="Storesund J.E."/>
            <person name="Kallscheuer N."/>
            <person name="Luecker S."/>
            <person name="Lage O.M."/>
            <person name="Pohl T."/>
            <person name="Merkel B.J."/>
            <person name="Hornburger P."/>
            <person name="Mueller R.-W."/>
            <person name="Bruemmer F."/>
            <person name="Labrenz M."/>
            <person name="Spormann A.M."/>
            <person name="Op den Camp H."/>
            <person name="Overmann J."/>
            <person name="Amann R."/>
            <person name="Jetten M.S.M."/>
            <person name="Mascher T."/>
            <person name="Medema M.H."/>
            <person name="Devos D.P."/>
            <person name="Kaster A.-K."/>
            <person name="Ovreas L."/>
            <person name="Rohde M."/>
            <person name="Galperin M.Y."/>
            <person name="Jogler C."/>
        </authorList>
    </citation>
    <scope>NUCLEOTIDE SEQUENCE [LARGE SCALE GENOMIC DNA]</scope>
    <source>
        <strain evidence="3 4">HG15A2</strain>
    </source>
</reference>
<dbReference type="InterPro" id="IPR001296">
    <property type="entry name" value="Glyco_trans_1"/>
</dbReference>